<evidence type="ECO:0000256" key="1">
    <source>
        <dbReference type="ARBA" id="ARBA00022723"/>
    </source>
</evidence>
<keyword evidence="1" id="KW-0479">Metal-binding</keyword>
<proteinExistence type="predicted"/>
<dbReference type="Gene3D" id="3.40.50.1000">
    <property type="entry name" value="HAD superfamily/HAD-like"/>
    <property type="match status" value="1"/>
</dbReference>
<keyword evidence="2" id="KW-0378">Hydrolase</keyword>
<dbReference type="OrthoDB" id="9776368at2"/>
<dbReference type="SFLD" id="SFLDG01129">
    <property type="entry name" value="C1.5:_HAD__Beta-PGM__Phosphata"/>
    <property type="match status" value="1"/>
</dbReference>
<dbReference type="GO" id="GO:0005829">
    <property type="term" value="C:cytosol"/>
    <property type="evidence" value="ECO:0007669"/>
    <property type="project" value="TreeGrafter"/>
</dbReference>
<dbReference type="Gene3D" id="1.10.150.240">
    <property type="entry name" value="Putative phosphatase, domain 2"/>
    <property type="match status" value="1"/>
</dbReference>
<dbReference type="GO" id="GO:0008967">
    <property type="term" value="F:phosphoglycolate phosphatase activity"/>
    <property type="evidence" value="ECO:0007669"/>
    <property type="project" value="TreeGrafter"/>
</dbReference>
<dbReference type="InterPro" id="IPR041492">
    <property type="entry name" value="HAD_2"/>
</dbReference>
<dbReference type="SFLD" id="SFLDS00003">
    <property type="entry name" value="Haloacid_Dehalogenase"/>
    <property type="match status" value="1"/>
</dbReference>
<organism evidence="5 6">
    <name type="scientific">Photobacterium proteolyticum</name>
    <dbReference type="NCBI Taxonomy" id="1903952"/>
    <lineage>
        <taxon>Bacteria</taxon>
        <taxon>Pseudomonadati</taxon>
        <taxon>Pseudomonadota</taxon>
        <taxon>Gammaproteobacteria</taxon>
        <taxon>Vibrionales</taxon>
        <taxon>Vibrionaceae</taxon>
        <taxon>Photobacterium</taxon>
    </lineage>
</organism>
<evidence type="ECO:0000256" key="4">
    <source>
        <dbReference type="ARBA" id="ARBA00023277"/>
    </source>
</evidence>
<dbReference type="EMBL" id="MJIL01000087">
    <property type="protein sequence ID" value="OLQ73458.1"/>
    <property type="molecule type" value="Genomic_DNA"/>
</dbReference>
<dbReference type="GO" id="GO:0046872">
    <property type="term" value="F:metal ion binding"/>
    <property type="evidence" value="ECO:0007669"/>
    <property type="project" value="UniProtKB-KW"/>
</dbReference>
<evidence type="ECO:0000256" key="2">
    <source>
        <dbReference type="ARBA" id="ARBA00022801"/>
    </source>
</evidence>
<dbReference type="InterPro" id="IPR023214">
    <property type="entry name" value="HAD_sf"/>
</dbReference>
<dbReference type="SUPFAM" id="SSF56784">
    <property type="entry name" value="HAD-like"/>
    <property type="match status" value="1"/>
</dbReference>
<protein>
    <submittedName>
        <fullName evidence="5">Phosphoglycolate phosphatase</fullName>
    </submittedName>
</protein>
<dbReference type="AlphaFoldDB" id="A0A1Q9GGD6"/>
<dbReference type="RefSeq" id="WP_075766553.1">
    <property type="nucleotide sequence ID" value="NZ_MJIL01000087.1"/>
</dbReference>
<dbReference type="PANTHER" id="PTHR43434:SF23">
    <property type="entry name" value="PHOSPHOGLYCOLATE PHOSPHATASE"/>
    <property type="match status" value="1"/>
</dbReference>
<dbReference type="InterPro" id="IPR023198">
    <property type="entry name" value="PGP-like_dom2"/>
</dbReference>
<keyword evidence="4" id="KW-0119">Carbohydrate metabolism</keyword>
<keyword evidence="3" id="KW-0460">Magnesium</keyword>
<dbReference type="Pfam" id="PF13419">
    <property type="entry name" value="HAD_2"/>
    <property type="match status" value="1"/>
</dbReference>
<comment type="caution">
    <text evidence="5">The sequence shown here is derived from an EMBL/GenBank/DDBJ whole genome shotgun (WGS) entry which is preliminary data.</text>
</comment>
<gene>
    <name evidence="5" type="ORF">BIT28_22300</name>
</gene>
<dbReference type="STRING" id="1903952.BIT28_22300"/>
<dbReference type="GO" id="GO:0006281">
    <property type="term" value="P:DNA repair"/>
    <property type="evidence" value="ECO:0007669"/>
    <property type="project" value="TreeGrafter"/>
</dbReference>
<evidence type="ECO:0000313" key="5">
    <source>
        <dbReference type="EMBL" id="OLQ73458.1"/>
    </source>
</evidence>
<dbReference type="PANTHER" id="PTHR43434">
    <property type="entry name" value="PHOSPHOGLYCOLATE PHOSPHATASE"/>
    <property type="match status" value="1"/>
</dbReference>
<evidence type="ECO:0000256" key="3">
    <source>
        <dbReference type="ARBA" id="ARBA00022842"/>
    </source>
</evidence>
<dbReference type="InterPro" id="IPR036412">
    <property type="entry name" value="HAD-like_sf"/>
</dbReference>
<dbReference type="InterPro" id="IPR050155">
    <property type="entry name" value="HAD-like_hydrolase_sf"/>
</dbReference>
<evidence type="ECO:0000313" key="6">
    <source>
        <dbReference type="Proteomes" id="UP000186905"/>
    </source>
</evidence>
<keyword evidence="6" id="KW-1185">Reference proteome</keyword>
<dbReference type="Proteomes" id="UP000186905">
    <property type="component" value="Unassembled WGS sequence"/>
</dbReference>
<name>A0A1Q9GGD6_9GAMM</name>
<sequence length="228" mass="25012">MSLPIRAVLFDLDGTLLDTAPDMAEAANKVLADYDHGPLTEEQIQANTSYGAKGLLTAGFGSIPSHLDAQQLRREFLGYYQQNICDGTSIYRGINPLLAYLDHQRIPWGIMTNKPGFLTELLLPFFPELQKAQVIVCGDTLTVAKPHPEPLLHASEMLGIAHTACAYIGDIEKDMIAANAARMHGYVAGWGYIGEDHTPSTWQAKGILPTPEALIDMLELQNNHQDSE</sequence>
<reference evidence="5 6" key="1">
    <citation type="submission" date="2016-09" db="EMBL/GenBank/DDBJ databases">
        <title>Photobacterium proteolyticum sp. nov. a protease producing bacterium isolated from ocean sediments of Laizhou Bay.</title>
        <authorList>
            <person name="Li Y."/>
        </authorList>
    </citation>
    <scope>NUCLEOTIDE SEQUENCE [LARGE SCALE GENOMIC DNA]</scope>
    <source>
        <strain evidence="5 6">13-12</strain>
    </source>
</reference>
<dbReference type="InterPro" id="IPR006439">
    <property type="entry name" value="HAD-SF_hydro_IA"/>
</dbReference>
<dbReference type="NCBIfam" id="TIGR01549">
    <property type="entry name" value="HAD-SF-IA-v1"/>
    <property type="match status" value="1"/>
</dbReference>
<accession>A0A1Q9GGD6</accession>